<evidence type="ECO:0000313" key="2">
    <source>
        <dbReference type="Proteomes" id="UP000001307"/>
    </source>
</evidence>
<dbReference type="AlphaFoldDB" id="E4XQ01"/>
<dbReference type="InParanoid" id="E4XQ01"/>
<protein>
    <submittedName>
        <fullName evidence="1">Uncharacterized protein</fullName>
    </submittedName>
</protein>
<dbReference type="EMBL" id="FN653099">
    <property type="protein sequence ID" value="CBY11887.1"/>
    <property type="molecule type" value="Genomic_DNA"/>
</dbReference>
<proteinExistence type="predicted"/>
<reference evidence="1" key="1">
    <citation type="journal article" date="2010" name="Science">
        <title>Plasticity of animal genome architecture unmasked by rapid evolution of a pelagic tunicate.</title>
        <authorList>
            <person name="Denoeud F."/>
            <person name="Henriet S."/>
            <person name="Mungpakdee S."/>
            <person name="Aury J.M."/>
            <person name="Da Silva C."/>
            <person name="Brinkmann H."/>
            <person name="Mikhaleva J."/>
            <person name="Olsen L.C."/>
            <person name="Jubin C."/>
            <person name="Canestro C."/>
            <person name="Bouquet J.M."/>
            <person name="Danks G."/>
            <person name="Poulain J."/>
            <person name="Campsteijn C."/>
            <person name="Adamski M."/>
            <person name="Cross I."/>
            <person name="Yadetie F."/>
            <person name="Muffato M."/>
            <person name="Louis A."/>
            <person name="Butcher S."/>
            <person name="Tsagkogeorga G."/>
            <person name="Konrad A."/>
            <person name="Singh S."/>
            <person name="Jensen M.F."/>
            <person name="Cong E.H."/>
            <person name="Eikeseth-Otteraa H."/>
            <person name="Noel B."/>
            <person name="Anthouard V."/>
            <person name="Porcel B.M."/>
            <person name="Kachouri-Lafond R."/>
            <person name="Nishino A."/>
            <person name="Ugolini M."/>
            <person name="Chourrout P."/>
            <person name="Nishida H."/>
            <person name="Aasland R."/>
            <person name="Huzurbazar S."/>
            <person name="Westhof E."/>
            <person name="Delsuc F."/>
            <person name="Lehrach H."/>
            <person name="Reinhardt R."/>
            <person name="Weissenbach J."/>
            <person name="Roy S.W."/>
            <person name="Artiguenave F."/>
            <person name="Postlethwait J.H."/>
            <person name="Manak J.R."/>
            <person name="Thompson E.M."/>
            <person name="Jaillon O."/>
            <person name="Du Pasquier L."/>
            <person name="Boudinot P."/>
            <person name="Liberles D.A."/>
            <person name="Volff J.N."/>
            <person name="Philippe H."/>
            <person name="Lenhard B."/>
            <person name="Roest Crollius H."/>
            <person name="Wincker P."/>
            <person name="Chourrout D."/>
        </authorList>
    </citation>
    <scope>NUCLEOTIDE SEQUENCE [LARGE SCALE GENOMIC DNA]</scope>
</reference>
<evidence type="ECO:0000313" key="1">
    <source>
        <dbReference type="EMBL" id="CBY11887.1"/>
    </source>
</evidence>
<accession>E4XQ01</accession>
<keyword evidence="2" id="KW-1185">Reference proteome</keyword>
<name>E4XQ01_OIKDI</name>
<gene>
    <name evidence="1" type="ORF">GSOID_T00017288001</name>
</gene>
<organism evidence="1">
    <name type="scientific">Oikopleura dioica</name>
    <name type="common">Tunicate</name>
    <dbReference type="NCBI Taxonomy" id="34765"/>
    <lineage>
        <taxon>Eukaryota</taxon>
        <taxon>Metazoa</taxon>
        <taxon>Chordata</taxon>
        <taxon>Tunicata</taxon>
        <taxon>Appendicularia</taxon>
        <taxon>Copelata</taxon>
        <taxon>Oikopleuridae</taxon>
        <taxon>Oikopleura</taxon>
    </lineage>
</organism>
<dbReference type="Proteomes" id="UP000001307">
    <property type="component" value="Unassembled WGS sequence"/>
</dbReference>
<sequence length="66" mass="7367">MSSRIGSVRAKLSVPRQIRRLGKQRAVRSISMRSSSCKVDVGINDFLVSAVLHFYCLKDITASIKE</sequence>